<dbReference type="InterPro" id="IPR000182">
    <property type="entry name" value="GNAT_dom"/>
</dbReference>
<dbReference type="InterPro" id="IPR016181">
    <property type="entry name" value="Acyl_CoA_acyltransferase"/>
</dbReference>
<keyword evidence="3" id="KW-1185">Reference proteome</keyword>
<dbReference type="CDD" id="cd04301">
    <property type="entry name" value="NAT_SF"/>
    <property type="match status" value="1"/>
</dbReference>
<name>A0ABT5LFI7_9GAMM</name>
<dbReference type="EMBL" id="JAQRFI010000023">
    <property type="protein sequence ID" value="MDC9589867.1"/>
    <property type="molecule type" value="Genomic_DNA"/>
</dbReference>
<dbReference type="Pfam" id="PF00583">
    <property type="entry name" value="Acetyltransf_1"/>
    <property type="match status" value="1"/>
</dbReference>
<dbReference type="RefSeq" id="WP_273555182.1">
    <property type="nucleotide sequence ID" value="NZ_JAQRFI010000023.1"/>
</dbReference>
<reference evidence="2 3" key="1">
    <citation type="submission" date="2023-02" db="EMBL/GenBank/DDBJ databases">
        <title>Entomopathogenic bacteria.</title>
        <authorList>
            <person name="Machado R.A."/>
        </authorList>
    </citation>
    <scope>NUCLEOTIDE SEQUENCE [LARGE SCALE GENOMIC DNA]</scope>
    <source>
        <strain evidence="2 3">XENO-10</strain>
    </source>
</reference>
<dbReference type="Proteomes" id="UP001217178">
    <property type="component" value="Unassembled WGS sequence"/>
</dbReference>
<feature type="domain" description="N-acetyltransferase" evidence="1">
    <location>
        <begin position="2"/>
        <end position="179"/>
    </location>
</feature>
<evidence type="ECO:0000259" key="1">
    <source>
        <dbReference type="PROSITE" id="PS51186"/>
    </source>
</evidence>
<gene>
    <name evidence="2" type="ORF">PSI23_11290</name>
</gene>
<protein>
    <submittedName>
        <fullName evidence="2">GNAT family N-acetyltransferase</fullName>
    </submittedName>
</protein>
<sequence length="180" mass="20700">MKKIRQLSRWELPDVWKIDRTELIENLYIQKQDKLILMPQCFDMKGWPEGEAETYTPILLDSYDRGALFMGAFAENENDTLIAAASVDPHWRGENSDLLQLSFLHISKAYRGSGLGKQLFHCCIDFAKAKGAKGLYISSIPSENAVNFYWHMGCLLIDQPDAELYQREPDDIHLIYTINP</sequence>
<evidence type="ECO:0000313" key="2">
    <source>
        <dbReference type="EMBL" id="MDC9589867.1"/>
    </source>
</evidence>
<evidence type="ECO:0000313" key="3">
    <source>
        <dbReference type="Proteomes" id="UP001217178"/>
    </source>
</evidence>
<dbReference type="Gene3D" id="3.40.630.30">
    <property type="match status" value="1"/>
</dbReference>
<dbReference type="SUPFAM" id="SSF55729">
    <property type="entry name" value="Acyl-CoA N-acyltransferases (Nat)"/>
    <property type="match status" value="1"/>
</dbReference>
<organism evidence="2 3">
    <name type="scientific">Xenorhabdus yunnanensis</name>
    <dbReference type="NCBI Taxonomy" id="3025878"/>
    <lineage>
        <taxon>Bacteria</taxon>
        <taxon>Pseudomonadati</taxon>
        <taxon>Pseudomonadota</taxon>
        <taxon>Gammaproteobacteria</taxon>
        <taxon>Enterobacterales</taxon>
        <taxon>Morganellaceae</taxon>
        <taxon>Xenorhabdus</taxon>
    </lineage>
</organism>
<dbReference type="PROSITE" id="PS51186">
    <property type="entry name" value="GNAT"/>
    <property type="match status" value="1"/>
</dbReference>
<proteinExistence type="predicted"/>
<accession>A0ABT5LFI7</accession>
<comment type="caution">
    <text evidence="2">The sequence shown here is derived from an EMBL/GenBank/DDBJ whole genome shotgun (WGS) entry which is preliminary data.</text>
</comment>